<dbReference type="RefSeq" id="WP_120539460.1">
    <property type="nucleotide sequence ID" value="NZ_RAVZ01000020.1"/>
</dbReference>
<evidence type="ECO:0000313" key="1">
    <source>
        <dbReference type="EMBL" id="RKG92733.1"/>
    </source>
</evidence>
<dbReference type="AlphaFoldDB" id="A0A3A8JSY7"/>
<evidence type="ECO:0008006" key="3">
    <source>
        <dbReference type="Google" id="ProtNLM"/>
    </source>
</evidence>
<reference evidence="2" key="1">
    <citation type="submission" date="2018-09" db="EMBL/GenBank/DDBJ databases">
        <authorList>
            <person name="Livingstone P.G."/>
            <person name="Whitworth D.E."/>
        </authorList>
    </citation>
    <scope>NUCLEOTIDE SEQUENCE [LARGE SCALE GENOMIC DNA]</scope>
    <source>
        <strain evidence="2">CA054A</strain>
    </source>
</reference>
<organism evidence="1 2">
    <name type="scientific">Corallococcus terminator</name>
    <dbReference type="NCBI Taxonomy" id="2316733"/>
    <lineage>
        <taxon>Bacteria</taxon>
        <taxon>Pseudomonadati</taxon>
        <taxon>Myxococcota</taxon>
        <taxon>Myxococcia</taxon>
        <taxon>Myxococcales</taxon>
        <taxon>Cystobacterineae</taxon>
        <taxon>Myxococcaceae</taxon>
        <taxon>Corallococcus</taxon>
    </lineage>
</organism>
<protein>
    <recommendedName>
        <fullName evidence="3">HEAT repeat domain-containing protein</fullName>
    </recommendedName>
</protein>
<evidence type="ECO:0000313" key="2">
    <source>
        <dbReference type="Proteomes" id="UP000268094"/>
    </source>
</evidence>
<gene>
    <name evidence="1" type="ORF">D7V88_05095</name>
</gene>
<name>A0A3A8JSY7_9BACT</name>
<keyword evidence="2" id="KW-1185">Reference proteome</keyword>
<dbReference type="Proteomes" id="UP000268094">
    <property type="component" value="Unassembled WGS sequence"/>
</dbReference>
<comment type="caution">
    <text evidence="1">The sequence shown here is derived from an EMBL/GenBank/DDBJ whole genome shotgun (WGS) entry which is preliminary data.</text>
</comment>
<sequence length="157" mass="17353">MLEGLEHIRWDQEVQPSWNTPDEVPQALRALAAATPETGDAVYSRVLYALGNNHAGTYFPVVLAVVPFLGELLREGSATTRIQTLEILIDLIASFDPDPDFEFIGTPTGPQPLKLLLWNHVARLEADVERCLAKAASPEEARPAGEVLSRLREENVR</sequence>
<dbReference type="EMBL" id="RAVZ01000020">
    <property type="protein sequence ID" value="RKG92733.1"/>
    <property type="molecule type" value="Genomic_DNA"/>
</dbReference>
<dbReference type="OrthoDB" id="7069154at2"/>
<accession>A0A3A8JSY7</accession>
<proteinExistence type="predicted"/>